<dbReference type="EMBL" id="CASHTH010002911">
    <property type="protein sequence ID" value="CAI8037159.1"/>
    <property type="molecule type" value="Genomic_DNA"/>
</dbReference>
<comment type="caution">
    <text evidence="1">The sequence shown here is derived from an EMBL/GenBank/DDBJ whole genome shotgun (WGS) entry which is preliminary data.</text>
</comment>
<accession>A0AA35SX15</accession>
<sequence>MIASFCQHQTTPLSLCSLTSLRHYTVVSNFIVFSPQCSYVLCVLKHLCFVTTKSMLLVFSKMDTLWV</sequence>
<organism evidence="1 2">
    <name type="scientific">Geodia barretti</name>
    <name type="common">Barrett's horny sponge</name>
    <dbReference type="NCBI Taxonomy" id="519541"/>
    <lineage>
        <taxon>Eukaryota</taxon>
        <taxon>Metazoa</taxon>
        <taxon>Porifera</taxon>
        <taxon>Demospongiae</taxon>
        <taxon>Heteroscleromorpha</taxon>
        <taxon>Tetractinellida</taxon>
        <taxon>Astrophorina</taxon>
        <taxon>Geodiidae</taxon>
        <taxon>Geodia</taxon>
    </lineage>
</organism>
<evidence type="ECO:0000313" key="2">
    <source>
        <dbReference type="Proteomes" id="UP001174909"/>
    </source>
</evidence>
<keyword evidence="2" id="KW-1185">Reference proteome</keyword>
<proteinExistence type="predicted"/>
<gene>
    <name evidence="1" type="ORF">GBAR_LOCUS20787</name>
</gene>
<dbReference type="AlphaFoldDB" id="A0AA35SX15"/>
<evidence type="ECO:0000313" key="1">
    <source>
        <dbReference type="EMBL" id="CAI8037159.1"/>
    </source>
</evidence>
<dbReference type="Proteomes" id="UP001174909">
    <property type="component" value="Unassembled WGS sequence"/>
</dbReference>
<reference evidence="1" key="1">
    <citation type="submission" date="2023-03" db="EMBL/GenBank/DDBJ databases">
        <authorList>
            <person name="Steffen K."/>
            <person name="Cardenas P."/>
        </authorList>
    </citation>
    <scope>NUCLEOTIDE SEQUENCE</scope>
</reference>
<name>A0AA35SX15_GEOBA</name>
<protein>
    <submittedName>
        <fullName evidence="1">Uncharacterized protein</fullName>
    </submittedName>
</protein>